<gene>
    <name evidence="2" type="ORF">ORAREDHAP_LOCUS39763</name>
</gene>
<reference evidence="3" key="1">
    <citation type="journal article" date="2020" name="Genome Biol.">
        <title>Gamete binning: chromosome-level and haplotype-resolved genome assembly enabled by high-throughput single-cell sequencing of gamete genomes.</title>
        <authorList>
            <person name="Campoy J.A."/>
            <person name="Sun H."/>
            <person name="Goel M."/>
            <person name="Jiao W.-B."/>
            <person name="Folz-Donahue K."/>
            <person name="Wang N."/>
            <person name="Rubio M."/>
            <person name="Liu C."/>
            <person name="Kukat C."/>
            <person name="Ruiz D."/>
            <person name="Huettel B."/>
            <person name="Schneeberger K."/>
        </authorList>
    </citation>
    <scope>NUCLEOTIDE SEQUENCE [LARGE SCALE GENOMIC DNA]</scope>
    <source>
        <strain evidence="3">cv. Rojo Pasion</strain>
    </source>
</reference>
<accession>A0A6J5XMJ1</accession>
<sequence>MSSVNSWCGKGRMVLTIFRDTALTLASALYVKETIMEKFGNNGGSGSSVSKRFFGKRTEASSS</sequence>
<organism evidence="2 3">
    <name type="scientific">Prunus armeniaca</name>
    <name type="common">Apricot</name>
    <name type="synonym">Armeniaca vulgaris</name>
    <dbReference type="NCBI Taxonomy" id="36596"/>
    <lineage>
        <taxon>Eukaryota</taxon>
        <taxon>Viridiplantae</taxon>
        <taxon>Streptophyta</taxon>
        <taxon>Embryophyta</taxon>
        <taxon>Tracheophyta</taxon>
        <taxon>Spermatophyta</taxon>
        <taxon>Magnoliopsida</taxon>
        <taxon>eudicotyledons</taxon>
        <taxon>Gunneridae</taxon>
        <taxon>Pentapetalae</taxon>
        <taxon>rosids</taxon>
        <taxon>fabids</taxon>
        <taxon>Rosales</taxon>
        <taxon>Rosaceae</taxon>
        <taxon>Amygdaloideae</taxon>
        <taxon>Amygdaleae</taxon>
        <taxon>Prunus</taxon>
    </lineage>
</organism>
<name>A0A6J5XMJ1_PRUAR</name>
<evidence type="ECO:0000256" key="1">
    <source>
        <dbReference type="SAM" id="MobiDB-lite"/>
    </source>
</evidence>
<evidence type="ECO:0000313" key="2">
    <source>
        <dbReference type="EMBL" id="CAB4315156.1"/>
    </source>
</evidence>
<proteinExistence type="predicted"/>
<dbReference type="EMBL" id="CAEKKB010000006">
    <property type="protein sequence ID" value="CAB4315156.1"/>
    <property type="molecule type" value="Genomic_DNA"/>
</dbReference>
<keyword evidence="3" id="KW-1185">Reference proteome</keyword>
<dbReference type="AlphaFoldDB" id="A0A6J5XMJ1"/>
<feature type="region of interest" description="Disordered" evidence="1">
    <location>
        <begin position="40"/>
        <end position="63"/>
    </location>
</feature>
<dbReference type="Proteomes" id="UP000507245">
    <property type="component" value="Unassembled WGS sequence"/>
</dbReference>
<evidence type="ECO:0000313" key="3">
    <source>
        <dbReference type="Proteomes" id="UP000507245"/>
    </source>
</evidence>
<protein>
    <submittedName>
        <fullName evidence="2">Uncharacterized protein</fullName>
    </submittedName>
</protein>